<dbReference type="PROSITE" id="PS00903">
    <property type="entry name" value="CYT_DCMP_DEAMINASES_1"/>
    <property type="match status" value="1"/>
</dbReference>
<sequence length="187" mass="21399">MAGRRDYLTTEAFFMEIAKLAAQRSKDPVTQVGACIVKDNKHVVGIGYNHMPNDSDEFSWENTEGNKHDNKHIYVIHAEKCAILNKTADINGCTIYVTLFPCNECAKDVIEAGIKEVVYLSDKYAKKQSTIQAKKMFDKVGVFYREYGLKQEPAVKEESGTKKRKLGRVTQVGTVFFYNKYLKIYRY</sequence>
<dbReference type="FunFam" id="3.40.140.10:FF:000021">
    <property type="entry name" value="Deoxycytidylate deaminase"/>
    <property type="match status" value="1"/>
</dbReference>
<dbReference type="PANTHER" id="PTHR11086:SF18">
    <property type="entry name" value="DEOXYCYTIDYLATE DEAMINASE"/>
    <property type="match status" value="1"/>
</dbReference>
<comment type="similarity">
    <text evidence="2">Belongs to the cytidine and deoxycytidylate deaminase family.</text>
</comment>
<dbReference type="Pfam" id="PF00383">
    <property type="entry name" value="dCMP_cyt_deam_1"/>
    <property type="match status" value="1"/>
</dbReference>
<evidence type="ECO:0000256" key="9">
    <source>
        <dbReference type="ARBA" id="ARBA00041763"/>
    </source>
</evidence>
<comment type="catalytic activity">
    <reaction evidence="10">
        <text>dCMP + H2O + H(+) = dUMP + NH4(+)</text>
        <dbReference type="Rhea" id="RHEA:22924"/>
        <dbReference type="ChEBI" id="CHEBI:15377"/>
        <dbReference type="ChEBI" id="CHEBI:15378"/>
        <dbReference type="ChEBI" id="CHEBI:28938"/>
        <dbReference type="ChEBI" id="CHEBI:57566"/>
        <dbReference type="ChEBI" id="CHEBI:246422"/>
        <dbReference type="EC" id="3.5.4.12"/>
    </reaction>
</comment>
<keyword evidence="4" id="KW-0545">Nucleotide biosynthesis</keyword>
<evidence type="ECO:0000256" key="4">
    <source>
        <dbReference type="ARBA" id="ARBA00022727"/>
    </source>
</evidence>
<dbReference type="InterPro" id="IPR002125">
    <property type="entry name" value="CMP_dCMP_dom"/>
</dbReference>
<comment type="cofactor">
    <cofactor evidence="1">
        <name>Zn(2+)</name>
        <dbReference type="ChEBI" id="CHEBI:29105"/>
    </cofactor>
</comment>
<dbReference type="InterPro" id="IPR035105">
    <property type="entry name" value="Deoxycytidylate_deaminase_dom"/>
</dbReference>
<protein>
    <recommendedName>
        <fullName evidence="11">Probable deoxycytidylate deaminase</fullName>
        <ecNumber evidence="8">3.5.4.12</ecNumber>
    </recommendedName>
    <alternativeName>
        <fullName evidence="9">dCMP deaminase</fullName>
    </alternativeName>
</protein>
<dbReference type="GO" id="GO:0004132">
    <property type="term" value="F:dCMP deaminase activity"/>
    <property type="evidence" value="ECO:0007669"/>
    <property type="project" value="UniProtKB-EC"/>
</dbReference>
<dbReference type="EMBL" id="OU898279">
    <property type="protein sequence ID" value="CAG9833903.1"/>
    <property type="molecule type" value="Genomic_DNA"/>
</dbReference>
<evidence type="ECO:0000256" key="1">
    <source>
        <dbReference type="ARBA" id="ARBA00001947"/>
    </source>
</evidence>
<keyword evidence="3" id="KW-0479">Metal-binding</keyword>
<evidence type="ECO:0000256" key="3">
    <source>
        <dbReference type="ARBA" id="ARBA00022723"/>
    </source>
</evidence>
<organism evidence="13 14">
    <name type="scientific">Diabrotica balteata</name>
    <name type="common">Banded cucumber beetle</name>
    <dbReference type="NCBI Taxonomy" id="107213"/>
    <lineage>
        <taxon>Eukaryota</taxon>
        <taxon>Metazoa</taxon>
        <taxon>Ecdysozoa</taxon>
        <taxon>Arthropoda</taxon>
        <taxon>Hexapoda</taxon>
        <taxon>Insecta</taxon>
        <taxon>Pterygota</taxon>
        <taxon>Neoptera</taxon>
        <taxon>Endopterygota</taxon>
        <taxon>Coleoptera</taxon>
        <taxon>Polyphaga</taxon>
        <taxon>Cucujiformia</taxon>
        <taxon>Chrysomeloidea</taxon>
        <taxon>Chrysomelidae</taxon>
        <taxon>Galerucinae</taxon>
        <taxon>Diabroticina</taxon>
        <taxon>Diabroticites</taxon>
        <taxon>Diabrotica</taxon>
    </lineage>
</organism>
<dbReference type="CDD" id="cd01286">
    <property type="entry name" value="deoxycytidylate_deaminase"/>
    <property type="match status" value="1"/>
</dbReference>
<evidence type="ECO:0000256" key="11">
    <source>
        <dbReference type="ARBA" id="ARBA00071625"/>
    </source>
</evidence>
<evidence type="ECO:0000259" key="12">
    <source>
        <dbReference type="PROSITE" id="PS51747"/>
    </source>
</evidence>
<name>A0A9N9T250_DIABA</name>
<evidence type="ECO:0000256" key="10">
    <source>
        <dbReference type="ARBA" id="ARBA00052978"/>
    </source>
</evidence>
<accession>A0A9N9T250</accession>
<dbReference type="AlphaFoldDB" id="A0A9N9T250"/>
<dbReference type="OrthoDB" id="6710946at2759"/>
<evidence type="ECO:0000256" key="7">
    <source>
        <dbReference type="ARBA" id="ARBA00037036"/>
    </source>
</evidence>
<dbReference type="PANTHER" id="PTHR11086">
    <property type="entry name" value="DEOXYCYTIDYLATE DEAMINASE-RELATED"/>
    <property type="match status" value="1"/>
</dbReference>
<evidence type="ECO:0000256" key="2">
    <source>
        <dbReference type="ARBA" id="ARBA00006576"/>
    </source>
</evidence>
<keyword evidence="14" id="KW-1185">Reference proteome</keyword>
<dbReference type="SUPFAM" id="SSF53927">
    <property type="entry name" value="Cytidine deaminase-like"/>
    <property type="match status" value="1"/>
</dbReference>
<dbReference type="GO" id="GO:0009165">
    <property type="term" value="P:nucleotide biosynthetic process"/>
    <property type="evidence" value="ECO:0007669"/>
    <property type="project" value="UniProtKB-KW"/>
</dbReference>
<dbReference type="GO" id="GO:0005737">
    <property type="term" value="C:cytoplasm"/>
    <property type="evidence" value="ECO:0007669"/>
    <property type="project" value="TreeGrafter"/>
</dbReference>
<dbReference type="Gene3D" id="3.40.140.10">
    <property type="entry name" value="Cytidine Deaminase, domain 2"/>
    <property type="match status" value="1"/>
</dbReference>
<dbReference type="InterPro" id="IPR016193">
    <property type="entry name" value="Cytidine_deaminase-like"/>
</dbReference>
<dbReference type="GO" id="GO:0008270">
    <property type="term" value="F:zinc ion binding"/>
    <property type="evidence" value="ECO:0007669"/>
    <property type="project" value="InterPro"/>
</dbReference>
<dbReference type="PROSITE" id="PS51747">
    <property type="entry name" value="CYT_DCMP_DEAMINASES_2"/>
    <property type="match status" value="1"/>
</dbReference>
<evidence type="ECO:0000313" key="14">
    <source>
        <dbReference type="Proteomes" id="UP001153709"/>
    </source>
</evidence>
<keyword evidence="6" id="KW-0862">Zinc</keyword>
<evidence type="ECO:0000256" key="8">
    <source>
        <dbReference type="ARBA" id="ARBA00038938"/>
    </source>
</evidence>
<evidence type="ECO:0000256" key="6">
    <source>
        <dbReference type="ARBA" id="ARBA00022833"/>
    </source>
</evidence>
<evidence type="ECO:0000313" key="13">
    <source>
        <dbReference type="EMBL" id="CAG9833903.1"/>
    </source>
</evidence>
<gene>
    <name evidence="13" type="ORF">DIABBA_LOCUS7266</name>
</gene>
<feature type="domain" description="CMP/dCMP-type deaminase" evidence="12">
    <location>
        <begin position="9"/>
        <end position="130"/>
    </location>
</feature>
<dbReference type="EC" id="3.5.4.12" evidence="8"/>
<evidence type="ECO:0000256" key="5">
    <source>
        <dbReference type="ARBA" id="ARBA00022801"/>
    </source>
</evidence>
<keyword evidence="5" id="KW-0378">Hydrolase</keyword>
<reference evidence="13" key="1">
    <citation type="submission" date="2022-01" db="EMBL/GenBank/DDBJ databases">
        <authorList>
            <person name="King R."/>
        </authorList>
    </citation>
    <scope>NUCLEOTIDE SEQUENCE</scope>
</reference>
<dbReference type="Proteomes" id="UP001153709">
    <property type="component" value="Chromosome 4"/>
</dbReference>
<dbReference type="InterPro" id="IPR016192">
    <property type="entry name" value="APOBEC/CMP_deaminase_Zn-bd"/>
</dbReference>
<proteinExistence type="inferred from homology"/>
<dbReference type="InterPro" id="IPR015517">
    <property type="entry name" value="dCMP_deaminase-rel"/>
</dbReference>
<comment type="function">
    <text evidence="7">Supplies the nucleotide substrate for thymidylate synthetase.</text>
</comment>